<sequence>MTSLEAPQSTPLTIPTVLLTRTGDTTATLFGGLTVDLTKSGPTTPADEEALRGSSLVLTTGDDLPHAALAQLRDSAIPVLFASSPWLREHRTVVLLDGVATLGSHTLRYDDVLGVVIT</sequence>
<gene>
    <name evidence="2" type="ORF">LV75_002758</name>
</gene>
<feature type="domain" description="Cas3 C-terminal" evidence="1">
    <location>
        <begin position="13"/>
        <end position="114"/>
    </location>
</feature>
<organism evidence="2 3">
    <name type="scientific">Actinokineospora diospyrosa</name>
    <dbReference type="NCBI Taxonomy" id="103728"/>
    <lineage>
        <taxon>Bacteria</taxon>
        <taxon>Bacillati</taxon>
        <taxon>Actinomycetota</taxon>
        <taxon>Actinomycetes</taxon>
        <taxon>Pseudonocardiales</taxon>
        <taxon>Pseudonocardiaceae</taxon>
        <taxon>Actinokineospora</taxon>
    </lineage>
</organism>
<evidence type="ECO:0000259" key="1">
    <source>
        <dbReference type="Pfam" id="PF18395"/>
    </source>
</evidence>
<keyword evidence="3" id="KW-1185">Reference proteome</keyword>
<evidence type="ECO:0000313" key="3">
    <source>
        <dbReference type="Proteomes" id="UP001205185"/>
    </source>
</evidence>
<dbReference type="RefSeq" id="WP_253887237.1">
    <property type="nucleotide sequence ID" value="NZ_BAAAVB010000013.1"/>
</dbReference>
<name>A0ABT1IC97_9PSEU</name>
<reference evidence="2 3" key="1">
    <citation type="submission" date="2022-06" db="EMBL/GenBank/DDBJ databases">
        <title>Genomic Encyclopedia of Archaeal and Bacterial Type Strains, Phase II (KMG-II): from individual species to whole genera.</title>
        <authorList>
            <person name="Goeker M."/>
        </authorList>
    </citation>
    <scope>NUCLEOTIDE SEQUENCE [LARGE SCALE GENOMIC DNA]</scope>
    <source>
        <strain evidence="2 3">DSM 44255</strain>
    </source>
</reference>
<proteinExistence type="predicted"/>
<accession>A0ABT1IC97</accession>
<dbReference type="Proteomes" id="UP001205185">
    <property type="component" value="Unassembled WGS sequence"/>
</dbReference>
<comment type="caution">
    <text evidence="2">The sequence shown here is derived from an EMBL/GenBank/DDBJ whole genome shotgun (WGS) entry which is preliminary data.</text>
</comment>
<evidence type="ECO:0000313" key="2">
    <source>
        <dbReference type="EMBL" id="MCP2270257.1"/>
    </source>
</evidence>
<protein>
    <recommendedName>
        <fullName evidence="1">Cas3 C-terminal domain-containing protein</fullName>
    </recommendedName>
</protein>
<dbReference type="InterPro" id="IPR041372">
    <property type="entry name" value="Cas3_C"/>
</dbReference>
<dbReference type="EMBL" id="JAMTCO010000006">
    <property type="protein sequence ID" value="MCP2270257.1"/>
    <property type="molecule type" value="Genomic_DNA"/>
</dbReference>
<dbReference type="Pfam" id="PF18395">
    <property type="entry name" value="Cas3_C"/>
    <property type="match status" value="1"/>
</dbReference>